<dbReference type="Proteomes" id="UP000831485">
    <property type="component" value="Chromosome"/>
</dbReference>
<accession>A0A6V8MU57</accession>
<dbReference type="RefSeq" id="WP_183346555.1">
    <property type="nucleotide sequence ID" value="NZ_BLXY01000002.1"/>
</dbReference>
<sequence>MQGDDRCQLQVVYHSGGPLTLSDRVRTFLLRLNSALKRRLVHHFSAMEEASAAGASAINRAANRLLSPPGACYQPGDEVEVLTMEEIRRTLDDNGCCGKLQFMPGMARYAGKRCTVLKPVRTMFDERAWKMVRVKDTVVLRDVICDGVELYDKEGCDRCCYYFWKADWLRRVR</sequence>
<name>A0A6V8MU57_9BACT</name>
<evidence type="ECO:0000313" key="4">
    <source>
        <dbReference type="Proteomes" id="UP000831485"/>
    </source>
</evidence>
<evidence type="ECO:0000313" key="3">
    <source>
        <dbReference type="Proteomes" id="UP000568888"/>
    </source>
</evidence>
<gene>
    <name evidence="1" type="ORF">GMPD_16340</name>
    <name evidence="2" type="ORF">M1B72_08575</name>
</gene>
<proteinExistence type="predicted"/>
<dbReference type="AlphaFoldDB" id="A0A6V8MU57"/>
<protein>
    <submittedName>
        <fullName evidence="1">Uncharacterized protein</fullName>
    </submittedName>
</protein>
<keyword evidence="4" id="KW-1185">Reference proteome</keyword>
<dbReference type="Proteomes" id="UP000568888">
    <property type="component" value="Unassembled WGS sequence"/>
</dbReference>
<evidence type="ECO:0000313" key="1">
    <source>
        <dbReference type="EMBL" id="GFO63715.1"/>
    </source>
</evidence>
<reference evidence="2" key="3">
    <citation type="submission" date="2022-04" db="EMBL/GenBank/DDBJ databases">
        <authorList>
            <person name="Liu G."/>
        </authorList>
    </citation>
    <scope>NUCLEOTIDE SEQUENCE</scope>
    <source>
        <strain evidence="2">RG22</strain>
    </source>
</reference>
<reference evidence="3" key="1">
    <citation type="submission" date="2020-06" db="EMBL/GenBank/DDBJ databases">
        <title>Draft genomic sequecing of Geomonas sp. Red736.</title>
        <authorList>
            <person name="Itoh H."/>
            <person name="Xu Z.X."/>
            <person name="Ushijima N."/>
            <person name="Masuda Y."/>
            <person name="Shiratori Y."/>
            <person name="Senoo K."/>
        </authorList>
    </citation>
    <scope>NUCLEOTIDE SEQUENCE [LARGE SCALE GENOMIC DNA]</scope>
    <source>
        <strain evidence="3">Red736</strain>
    </source>
</reference>
<evidence type="ECO:0000313" key="2">
    <source>
        <dbReference type="EMBL" id="UPU37746.1"/>
    </source>
</evidence>
<organism evidence="1 3">
    <name type="scientific">Geomonas paludis</name>
    <dbReference type="NCBI Taxonomy" id="2740185"/>
    <lineage>
        <taxon>Bacteria</taxon>
        <taxon>Pseudomonadati</taxon>
        <taxon>Thermodesulfobacteriota</taxon>
        <taxon>Desulfuromonadia</taxon>
        <taxon>Geobacterales</taxon>
        <taxon>Geobacteraceae</taxon>
        <taxon>Geomonas</taxon>
    </lineage>
</organism>
<dbReference type="EMBL" id="BLXY01000002">
    <property type="protein sequence ID" value="GFO63715.1"/>
    <property type="molecule type" value="Genomic_DNA"/>
</dbReference>
<dbReference type="EMBL" id="CP096574">
    <property type="protein sequence ID" value="UPU37746.1"/>
    <property type="molecule type" value="Genomic_DNA"/>
</dbReference>
<reference evidence="1" key="2">
    <citation type="journal article" date="2021" name="Int. J. Syst. Evol. Microbiol.">
        <title>Geomonas silvestris sp. nov., Geomonas paludis sp. nov. and Geomonas limicola sp. nov., isolated from terrestrial environments, and emended description of the genus Geomonas.</title>
        <authorList>
            <person name="Itoh H."/>
            <person name="Xu Z."/>
            <person name="Masuda Y."/>
            <person name="Ushijima N."/>
            <person name="Hayakawa C."/>
            <person name="Shiratori Y."/>
            <person name="Senoo K."/>
        </authorList>
    </citation>
    <scope>NUCLEOTIDE SEQUENCE</scope>
    <source>
        <strain evidence="1">Red736</strain>
    </source>
</reference>